<feature type="compositionally biased region" description="Polar residues" evidence="1">
    <location>
        <begin position="335"/>
        <end position="380"/>
    </location>
</feature>
<name>A0AAD5UYZ3_9APHY</name>
<proteinExistence type="predicted"/>
<feature type="domain" description="BHLH" evidence="2">
    <location>
        <begin position="98"/>
        <end position="173"/>
    </location>
</feature>
<keyword evidence="4" id="KW-1185">Reference proteome</keyword>
<organism evidence="3 4">
    <name type="scientific">Meripilus lineatus</name>
    <dbReference type="NCBI Taxonomy" id="2056292"/>
    <lineage>
        <taxon>Eukaryota</taxon>
        <taxon>Fungi</taxon>
        <taxon>Dikarya</taxon>
        <taxon>Basidiomycota</taxon>
        <taxon>Agaricomycotina</taxon>
        <taxon>Agaricomycetes</taxon>
        <taxon>Polyporales</taxon>
        <taxon>Meripilaceae</taxon>
        <taxon>Meripilus</taxon>
    </lineage>
</organism>
<evidence type="ECO:0000313" key="4">
    <source>
        <dbReference type="Proteomes" id="UP001212997"/>
    </source>
</evidence>
<dbReference type="Gene3D" id="4.10.280.10">
    <property type="entry name" value="Helix-loop-helix DNA-binding domain"/>
    <property type="match status" value="1"/>
</dbReference>
<feature type="region of interest" description="Disordered" evidence="1">
    <location>
        <begin position="126"/>
        <end position="155"/>
    </location>
</feature>
<evidence type="ECO:0000259" key="2">
    <source>
        <dbReference type="PROSITE" id="PS50888"/>
    </source>
</evidence>
<feature type="compositionally biased region" description="Basic and acidic residues" evidence="1">
    <location>
        <begin position="93"/>
        <end position="109"/>
    </location>
</feature>
<accession>A0AAD5UYZ3</accession>
<dbReference type="Proteomes" id="UP001212997">
    <property type="component" value="Unassembled WGS sequence"/>
</dbReference>
<dbReference type="InterPro" id="IPR011598">
    <property type="entry name" value="bHLH_dom"/>
</dbReference>
<gene>
    <name evidence="3" type="ORF">NLI96_g10400</name>
</gene>
<evidence type="ECO:0000313" key="3">
    <source>
        <dbReference type="EMBL" id="KAJ3477533.1"/>
    </source>
</evidence>
<dbReference type="AlphaFoldDB" id="A0AAD5UYZ3"/>
<dbReference type="GO" id="GO:0046983">
    <property type="term" value="F:protein dimerization activity"/>
    <property type="evidence" value="ECO:0007669"/>
    <property type="project" value="InterPro"/>
</dbReference>
<feature type="region of interest" description="Disordered" evidence="1">
    <location>
        <begin position="199"/>
        <end position="275"/>
    </location>
</feature>
<feature type="compositionally biased region" description="Acidic residues" evidence="1">
    <location>
        <begin position="63"/>
        <end position="72"/>
    </location>
</feature>
<dbReference type="PROSITE" id="PS50888">
    <property type="entry name" value="BHLH"/>
    <property type="match status" value="1"/>
</dbReference>
<protein>
    <recommendedName>
        <fullName evidence="2">BHLH domain-containing protein</fullName>
    </recommendedName>
</protein>
<feature type="region of interest" description="Disordered" evidence="1">
    <location>
        <begin position="325"/>
        <end position="382"/>
    </location>
</feature>
<reference evidence="3" key="1">
    <citation type="submission" date="2022-07" db="EMBL/GenBank/DDBJ databases">
        <title>Genome Sequence of Physisporinus lineatus.</title>
        <authorList>
            <person name="Buettner E."/>
        </authorList>
    </citation>
    <scope>NUCLEOTIDE SEQUENCE</scope>
    <source>
        <strain evidence="3">VT162</strain>
    </source>
</reference>
<feature type="region of interest" description="Disordered" evidence="1">
    <location>
        <begin position="1"/>
        <end position="113"/>
    </location>
</feature>
<dbReference type="EMBL" id="JANAWD010000585">
    <property type="protein sequence ID" value="KAJ3477533.1"/>
    <property type="molecule type" value="Genomic_DNA"/>
</dbReference>
<feature type="compositionally biased region" description="Basic and acidic residues" evidence="1">
    <location>
        <begin position="143"/>
        <end position="155"/>
    </location>
</feature>
<feature type="compositionally biased region" description="Acidic residues" evidence="1">
    <location>
        <begin position="213"/>
        <end position="247"/>
    </location>
</feature>
<feature type="compositionally biased region" description="Polar residues" evidence="1">
    <location>
        <begin position="24"/>
        <end position="39"/>
    </location>
</feature>
<dbReference type="Pfam" id="PF00010">
    <property type="entry name" value="HLH"/>
    <property type="match status" value="1"/>
</dbReference>
<dbReference type="InterPro" id="IPR036638">
    <property type="entry name" value="HLH_DNA-bd_sf"/>
</dbReference>
<sequence length="446" mass="47912">MPGNIPYSGSCNPPRRAKKPRVEASTSSAAQNISISTQRQRPHPHILPKDVTANRGEHVPDPESSDDGDDYDPVTPAPAPKRRGRKPGTLSRSARESQRKLNHSRIEKARRTKINETLATLSLLVNEAERQKGPPQEVVSTEEVGKGKGKGKAEEKEFKLDVLVKAVAYMQDLITRVQVLESRQCEHCSQTTTTALVSHTPQVASNKRKHDEVEAEDDIDAGVDVVDGEDVYVGDDEKGDDIDDDADERSVPPPSPRRDSTHPQPSPRLPPIASWLPHPYVDPSCIAAIADANTSQGASQLPSPPLSGNFRPAASINMQALPSLTLPAPARPYNDTRSGSVSRDNQSKMTMSPSVRRMSTSTNASSRGAATASPNVSPTWTPEDETAASLLLQMSSSPPISGSSMTSAGVSKLRLPRVADQKAGFDRGVSQGVVLQVQTPSSMLGM</sequence>
<dbReference type="SUPFAM" id="SSF47459">
    <property type="entry name" value="HLH, helix-loop-helix DNA-binding domain"/>
    <property type="match status" value="1"/>
</dbReference>
<comment type="caution">
    <text evidence="3">The sequence shown here is derived from an EMBL/GenBank/DDBJ whole genome shotgun (WGS) entry which is preliminary data.</text>
</comment>
<evidence type="ECO:0000256" key="1">
    <source>
        <dbReference type="SAM" id="MobiDB-lite"/>
    </source>
</evidence>